<proteinExistence type="predicted"/>
<accession>A0A9D1U5H3</accession>
<evidence type="ECO:0000313" key="2">
    <source>
        <dbReference type="EMBL" id="HIW71399.1"/>
    </source>
</evidence>
<name>A0A9D1U5H3_9LACO</name>
<evidence type="ECO:0008006" key="4">
    <source>
        <dbReference type="Google" id="ProtNLM"/>
    </source>
</evidence>
<reference evidence="2" key="1">
    <citation type="journal article" date="2021" name="PeerJ">
        <title>Extensive microbial diversity within the chicken gut microbiome revealed by metagenomics and culture.</title>
        <authorList>
            <person name="Gilroy R."/>
            <person name="Ravi A."/>
            <person name="Getino M."/>
            <person name="Pursley I."/>
            <person name="Horton D.L."/>
            <person name="Alikhan N.F."/>
            <person name="Baker D."/>
            <person name="Gharbi K."/>
            <person name="Hall N."/>
            <person name="Watson M."/>
            <person name="Adriaenssens E.M."/>
            <person name="Foster-Nyarko E."/>
            <person name="Jarju S."/>
            <person name="Secka A."/>
            <person name="Antonio M."/>
            <person name="Oren A."/>
            <person name="Chaudhuri R.R."/>
            <person name="La Ragione R."/>
            <person name="Hildebrand F."/>
            <person name="Pallen M.J."/>
        </authorList>
    </citation>
    <scope>NUCLEOTIDE SEQUENCE</scope>
    <source>
        <strain evidence="2">CHK173-259</strain>
    </source>
</reference>
<sequence length="128" mass="14894">MKTVKLGLLVVLLVAGVGLTMSTAAADQYSARRATSVKVVWRQPMRSHVYHLKRDARYSRHLRVRYAPKRDAKRVAWISDAHEKVYDRYTKKAAIYYHVRERHGHRSGWVWRGYLHEKVARPATAPTV</sequence>
<feature type="signal peptide" evidence="1">
    <location>
        <begin position="1"/>
        <end position="26"/>
    </location>
</feature>
<comment type="caution">
    <text evidence="2">The sequence shown here is derived from an EMBL/GenBank/DDBJ whole genome shotgun (WGS) entry which is preliminary data.</text>
</comment>
<reference evidence="2" key="2">
    <citation type="submission" date="2021-04" db="EMBL/GenBank/DDBJ databases">
        <authorList>
            <person name="Gilroy R."/>
        </authorList>
    </citation>
    <scope>NUCLEOTIDE SEQUENCE</scope>
    <source>
        <strain evidence="2">CHK173-259</strain>
    </source>
</reference>
<dbReference type="EMBL" id="DXGJ01000020">
    <property type="protein sequence ID" value="HIW71399.1"/>
    <property type="molecule type" value="Genomic_DNA"/>
</dbReference>
<dbReference type="Proteomes" id="UP000886822">
    <property type="component" value="Unassembled WGS sequence"/>
</dbReference>
<gene>
    <name evidence="2" type="ORF">H9875_02105</name>
</gene>
<evidence type="ECO:0000313" key="3">
    <source>
        <dbReference type="Proteomes" id="UP000886822"/>
    </source>
</evidence>
<dbReference type="AlphaFoldDB" id="A0A9D1U5H3"/>
<keyword evidence="1" id="KW-0732">Signal</keyword>
<feature type="chain" id="PRO_5038788544" description="D-alanyl-D-alanine carboxypeptidase" evidence="1">
    <location>
        <begin position="27"/>
        <end position="128"/>
    </location>
</feature>
<protein>
    <recommendedName>
        <fullName evidence="4">D-alanyl-D-alanine carboxypeptidase</fullName>
    </recommendedName>
</protein>
<organism evidence="2 3">
    <name type="scientific">Candidatus Levilactobacillus faecigallinarum</name>
    <dbReference type="NCBI Taxonomy" id="2838638"/>
    <lineage>
        <taxon>Bacteria</taxon>
        <taxon>Bacillati</taxon>
        <taxon>Bacillota</taxon>
        <taxon>Bacilli</taxon>
        <taxon>Lactobacillales</taxon>
        <taxon>Lactobacillaceae</taxon>
        <taxon>Levilactobacillus</taxon>
    </lineage>
</organism>
<evidence type="ECO:0000256" key="1">
    <source>
        <dbReference type="SAM" id="SignalP"/>
    </source>
</evidence>